<dbReference type="OrthoDB" id="5131826at2759"/>
<feature type="coiled-coil region" evidence="1">
    <location>
        <begin position="510"/>
        <end position="537"/>
    </location>
</feature>
<accession>A0A9P9CZF6</accession>
<reference evidence="4" key="1">
    <citation type="journal article" date="2021" name="Nat. Commun.">
        <title>Genetic determinants of endophytism in the Arabidopsis root mycobiome.</title>
        <authorList>
            <person name="Mesny F."/>
            <person name="Miyauchi S."/>
            <person name="Thiergart T."/>
            <person name="Pickel B."/>
            <person name="Atanasova L."/>
            <person name="Karlsson M."/>
            <person name="Huettel B."/>
            <person name="Barry K.W."/>
            <person name="Haridas S."/>
            <person name="Chen C."/>
            <person name="Bauer D."/>
            <person name="Andreopoulos W."/>
            <person name="Pangilinan J."/>
            <person name="LaButti K."/>
            <person name="Riley R."/>
            <person name="Lipzen A."/>
            <person name="Clum A."/>
            <person name="Drula E."/>
            <person name="Henrissat B."/>
            <person name="Kohler A."/>
            <person name="Grigoriev I.V."/>
            <person name="Martin F.M."/>
            <person name="Hacquard S."/>
        </authorList>
    </citation>
    <scope>NUCLEOTIDE SEQUENCE</scope>
    <source>
        <strain evidence="4">MPI-CAGE-AT-0021</strain>
    </source>
</reference>
<dbReference type="EMBL" id="JAGMUU010000068">
    <property type="protein sequence ID" value="KAH7109930.1"/>
    <property type="molecule type" value="Genomic_DNA"/>
</dbReference>
<gene>
    <name evidence="5" type="ORF">B0J13DRAFT_553403</name>
    <name evidence="4" type="ORF">B0J13DRAFT_662621</name>
</gene>
<feature type="region of interest" description="Disordered" evidence="2">
    <location>
        <begin position="1"/>
        <end position="23"/>
    </location>
</feature>
<organism evidence="4 6">
    <name type="scientific">Dactylonectria estremocensis</name>
    <dbReference type="NCBI Taxonomy" id="1079267"/>
    <lineage>
        <taxon>Eukaryota</taxon>
        <taxon>Fungi</taxon>
        <taxon>Dikarya</taxon>
        <taxon>Ascomycota</taxon>
        <taxon>Pezizomycotina</taxon>
        <taxon>Sordariomycetes</taxon>
        <taxon>Hypocreomycetidae</taxon>
        <taxon>Hypocreales</taxon>
        <taxon>Nectriaceae</taxon>
        <taxon>Dactylonectria</taxon>
    </lineage>
</organism>
<dbReference type="EMBL" id="JAGMUU010000008">
    <property type="protein sequence ID" value="KAH7147202.1"/>
    <property type="molecule type" value="Genomic_DNA"/>
</dbReference>
<evidence type="ECO:0000256" key="3">
    <source>
        <dbReference type="SAM" id="Phobius"/>
    </source>
</evidence>
<feature type="transmembrane region" description="Helical" evidence="3">
    <location>
        <begin position="232"/>
        <end position="252"/>
    </location>
</feature>
<name>A0A9P9CZF6_9HYPO</name>
<protein>
    <submittedName>
        <fullName evidence="4">C2H2 finger domain protein</fullName>
    </submittedName>
</protein>
<evidence type="ECO:0000313" key="5">
    <source>
        <dbReference type="EMBL" id="KAH7147202.1"/>
    </source>
</evidence>
<keyword evidence="6" id="KW-1185">Reference proteome</keyword>
<proteinExistence type="predicted"/>
<comment type="caution">
    <text evidence="4">The sequence shown here is derived from an EMBL/GenBank/DDBJ whole genome shotgun (WGS) entry which is preliminary data.</text>
</comment>
<dbReference type="Proteomes" id="UP000717696">
    <property type="component" value="Unassembled WGS sequence"/>
</dbReference>
<evidence type="ECO:0000256" key="1">
    <source>
        <dbReference type="SAM" id="Coils"/>
    </source>
</evidence>
<dbReference type="PANTHER" id="PTHR37535">
    <property type="entry name" value="FLUG DOMAIN PROTEIN"/>
    <property type="match status" value="1"/>
</dbReference>
<keyword evidence="3" id="KW-1133">Transmembrane helix</keyword>
<evidence type="ECO:0000313" key="6">
    <source>
        <dbReference type="Proteomes" id="UP000717696"/>
    </source>
</evidence>
<dbReference type="Pfam" id="PF11917">
    <property type="entry name" value="DUF3435"/>
    <property type="match status" value="1"/>
</dbReference>
<feature type="compositionally biased region" description="Acidic residues" evidence="2">
    <location>
        <begin position="10"/>
        <end position="23"/>
    </location>
</feature>
<keyword evidence="3" id="KW-0812">Transmembrane</keyword>
<evidence type="ECO:0000313" key="4">
    <source>
        <dbReference type="EMBL" id="KAH7109930.1"/>
    </source>
</evidence>
<dbReference type="PANTHER" id="PTHR37535:SF2">
    <property type="entry name" value="FINGER DOMAIN PROTEIN, PUTATIVE (AFU_ORTHOLOGUE AFUA_6G09300)-RELATED"/>
    <property type="match status" value="1"/>
</dbReference>
<dbReference type="InterPro" id="IPR021842">
    <property type="entry name" value="DUF3435"/>
</dbReference>
<keyword evidence="1" id="KW-0175">Coiled coil</keyword>
<evidence type="ECO:0000256" key="2">
    <source>
        <dbReference type="SAM" id="MobiDB-lite"/>
    </source>
</evidence>
<dbReference type="AlphaFoldDB" id="A0A9P9CZF6"/>
<sequence>MRRHQRLFDDADDSDASFSPEDDTVFDVNEDEASDAETDITEINPFDDVDDHVDVDDLTQLLDNVHPPEYYQRIAAEVNEGALDGQDYSPGTEKLLNAVEEHWQLFCNKNKFGNPHECLQSISVGILSSFFTWRLDLKTGKDDRKMKGIKTSSALGTTWKVFRLVYERAVGAKLDPKMNRQMHRVLRKLAKDHDLSTKKRENRCMTIDDLKEQIETTVSTTRKSFDLGELRILAVLFLLLLAPAGARPLAILRLRFRDIRVVLARDPEGGPHKLLIQFTPEFTKTYLGTKDAKTFTVPETMFDLTLLLSPHAFLLGVLFRHRAFRASNLVSALQLDNLDIHPDERELRLPLRDDLDDVPLFRRAVKTATGFKMSLTEPITYGMMAPWIKRIGEILGRLYTTICYSLRYNAGNELDGSPYASDAIRNLALDHDSSVPFQKHYLGRQLRLDTWAIIRGQRPQQALLKQACSIGHANSKRRPTDLTAEQAASVNTCPRIRKLTKQVRRLPPGSKKRQDAVRTLRNEKQRLKRELLQQIKDAWTDEQAVDDIQSQLQGRGFSKPMAVDATCPPQRPAQKRLVEALTAPVDNTLEGYYRRRDNLIDAIVAYCSVVEGRTARRTNVSAAKEPLSNSHCGPSEDSPVGIAVLSVFAKNEKERPRRCFLCIGAALSLEPNDPRVSELTHEFYTSGDLSKHFRRRHLNQLPNNTPSRCEVCKLDLQHKMHVQNHAMRVHGTVS</sequence>
<keyword evidence="3" id="KW-0472">Membrane</keyword>